<evidence type="ECO:0000313" key="2">
    <source>
        <dbReference type="Proteomes" id="UP000886722"/>
    </source>
</evidence>
<name>A0A9D1KDD8_9BACT</name>
<proteinExistence type="predicted"/>
<gene>
    <name evidence="1" type="ORF">IAD06_05880</name>
</gene>
<sequence>MVSLVSRKPGRVGFQPVCKAEITASVPGIPENATDASEQVARVYVEQAFVDGRIEIVRNLPDDPAEHLPVRQREYSRHRLPELFQTLFQRR</sequence>
<evidence type="ECO:0000313" key="1">
    <source>
        <dbReference type="EMBL" id="HIT39549.1"/>
    </source>
</evidence>
<dbReference type="EMBL" id="DVKT01000045">
    <property type="protein sequence ID" value="HIT39549.1"/>
    <property type="molecule type" value="Genomic_DNA"/>
</dbReference>
<dbReference type="Proteomes" id="UP000886722">
    <property type="component" value="Unassembled WGS sequence"/>
</dbReference>
<dbReference type="AlphaFoldDB" id="A0A9D1KDD8"/>
<accession>A0A9D1KDD8</accession>
<reference evidence="1" key="1">
    <citation type="submission" date="2020-10" db="EMBL/GenBank/DDBJ databases">
        <authorList>
            <person name="Gilroy R."/>
        </authorList>
    </citation>
    <scope>NUCLEOTIDE SEQUENCE</scope>
    <source>
        <strain evidence="1">21143</strain>
    </source>
</reference>
<comment type="caution">
    <text evidence="1">The sequence shown here is derived from an EMBL/GenBank/DDBJ whole genome shotgun (WGS) entry which is preliminary data.</text>
</comment>
<reference evidence="1" key="2">
    <citation type="journal article" date="2021" name="PeerJ">
        <title>Extensive microbial diversity within the chicken gut microbiome revealed by metagenomics and culture.</title>
        <authorList>
            <person name="Gilroy R."/>
            <person name="Ravi A."/>
            <person name="Getino M."/>
            <person name="Pursley I."/>
            <person name="Horton D.L."/>
            <person name="Alikhan N.F."/>
            <person name="Baker D."/>
            <person name="Gharbi K."/>
            <person name="Hall N."/>
            <person name="Watson M."/>
            <person name="Adriaenssens E.M."/>
            <person name="Foster-Nyarko E."/>
            <person name="Jarju S."/>
            <person name="Secka A."/>
            <person name="Antonio M."/>
            <person name="Oren A."/>
            <person name="Chaudhuri R.R."/>
            <person name="La Ragione R."/>
            <person name="Hildebrand F."/>
            <person name="Pallen M.J."/>
        </authorList>
    </citation>
    <scope>NUCLEOTIDE SEQUENCE</scope>
    <source>
        <strain evidence="1">21143</strain>
    </source>
</reference>
<organism evidence="1 2">
    <name type="scientific">Candidatus Caccoplasma intestinavium</name>
    <dbReference type="NCBI Taxonomy" id="2840716"/>
    <lineage>
        <taxon>Bacteria</taxon>
        <taxon>Pseudomonadati</taxon>
        <taxon>Bacteroidota</taxon>
        <taxon>Bacteroidia</taxon>
        <taxon>Bacteroidales</taxon>
        <taxon>Bacteroidaceae</taxon>
        <taxon>Bacteroidaceae incertae sedis</taxon>
        <taxon>Candidatus Caccoplasma</taxon>
    </lineage>
</organism>
<protein>
    <submittedName>
        <fullName evidence="1">Uncharacterized protein</fullName>
    </submittedName>
</protein>